<evidence type="ECO:0000256" key="2">
    <source>
        <dbReference type="SAM" id="MobiDB-lite"/>
    </source>
</evidence>
<keyword evidence="1" id="KW-0175">Coiled coil</keyword>
<comment type="caution">
    <text evidence="4">The sequence shown here is derived from an EMBL/GenBank/DDBJ whole genome shotgun (WGS) entry which is preliminary data.</text>
</comment>
<evidence type="ECO:0000259" key="3">
    <source>
        <dbReference type="PROSITE" id="PS00028"/>
    </source>
</evidence>
<name>A0A8H6MJZ9_9PEZI</name>
<feature type="coiled-coil region" evidence="1">
    <location>
        <begin position="469"/>
        <end position="514"/>
    </location>
</feature>
<sequence length="910" mass="103522">MAPRRLRRDAASDEVQTKRQEEAKRRLQEKLDAQASGAVTRNRALAPKSRKSRDALWEASVSYFRDVACRDHKQVWLGLCLDEPEAETICKDFLEYYLLSSEDRRLVLGPQESEEKLSITCVNTIESVWKSLVAEADDRILYNMRLEDPRNKRRWMLCLPNQEKDTMGMFPSSRIRRWILDDLAPRYDLSFEQTFVKREATAEVLLQLLVGLWEQAPLIPCAPGTRFSFDWALTLLGVSGFRVCEVMDIPYSRVELGMVRDPSDPTKAVPVATIHLEHQKQETNAVKGAQNHKLQFQVTTVPCRVVCLTRKIIARALSDDAFEAGFASYDELLRRPILENVGYVPLKWKAEFADRVMFPIKYSTFWSLWRQVQTALGMREHIRVHSIRVGAGSRLHGVFEPAFRNYILGNTSAVYEKSYIPQQISGKDLMKAAWAALAGTDEITPQLRHATFTRDENAPMHPTAEDYDNIESRKDITALRREVEEMKAEHGPGSEEARKAKLRLEADITALRKLAVTVRREKYFAEADRLRSLGVPTVSLRTGAGSKRTASRYSRSVPDAVRIGRLMQESERQDEEFETEYFESFTAFLHNIHSRGASVSADDLDDGPKNDKPECLLCGLPCAHRSSLTRHVGRAHGKTFDKPFHCPECSRQRLKPVLITGKSHWSNHVAKQHGRANAPNVPSRVKGPIRCLICNFSVSGPTNLRKHVRDLHVPLGLFDQPFNCPECLRLGEGQAVISNLQGWRDHVGLYHYNDDVPPEQRPTVACLMCDKTCAIGATMTKHFVTQHVHKEGIFRSDFECWTCSRAKLNQHRLKIKSQGDWYCHVATHHMDERPQKDPWIRVEVGSVRGEDCVNDRKRLREGLEEACLEDAEHMGPSKRRITGPCTSADDGCPAVVLGEDTLLIDPQLFE</sequence>
<feature type="compositionally biased region" description="Basic and acidic residues" evidence="2">
    <location>
        <begin position="8"/>
        <end position="32"/>
    </location>
</feature>
<evidence type="ECO:0000256" key="1">
    <source>
        <dbReference type="SAM" id="Coils"/>
    </source>
</evidence>
<dbReference type="Proteomes" id="UP000652219">
    <property type="component" value="Unassembled WGS sequence"/>
</dbReference>
<organism evidence="4 5">
    <name type="scientific">Colletotrichum sojae</name>
    <dbReference type="NCBI Taxonomy" id="2175907"/>
    <lineage>
        <taxon>Eukaryota</taxon>
        <taxon>Fungi</taxon>
        <taxon>Dikarya</taxon>
        <taxon>Ascomycota</taxon>
        <taxon>Pezizomycotina</taxon>
        <taxon>Sordariomycetes</taxon>
        <taxon>Hypocreomycetidae</taxon>
        <taxon>Glomerellales</taxon>
        <taxon>Glomerellaceae</taxon>
        <taxon>Colletotrichum</taxon>
        <taxon>Colletotrichum orchidearum species complex</taxon>
    </lineage>
</organism>
<keyword evidence="5" id="KW-1185">Reference proteome</keyword>
<dbReference type="EMBL" id="WIGN01000473">
    <property type="protein sequence ID" value="KAF6791678.1"/>
    <property type="molecule type" value="Genomic_DNA"/>
</dbReference>
<dbReference type="PANTHER" id="PTHR37535">
    <property type="entry name" value="FLUG DOMAIN PROTEIN"/>
    <property type="match status" value="1"/>
</dbReference>
<dbReference type="PROSITE" id="PS00028">
    <property type="entry name" value="ZINC_FINGER_C2H2_1"/>
    <property type="match status" value="2"/>
</dbReference>
<gene>
    <name evidence="4" type="ORF">CSOJ01_14318</name>
</gene>
<dbReference type="SMART" id="SM00355">
    <property type="entry name" value="ZnF_C2H2"/>
    <property type="match status" value="5"/>
</dbReference>
<reference evidence="4 5" key="1">
    <citation type="journal article" date="2020" name="Phytopathology">
        <title>Genome Sequence Resources of Colletotrichum truncatum, C. plurivorum, C. musicola, and C. sojae: Four Species Pathogenic to Soybean (Glycine max).</title>
        <authorList>
            <person name="Rogerio F."/>
            <person name="Boufleur T.R."/>
            <person name="Ciampi-Guillardi M."/>
            <person name="Sukno S.A."/>
            <person name="Thon M.R."/>
            <person name="Massola Junior N.S."/>
            <person name="Baroncelli R."/>
        </authorList>
    </citation>
    <scope>NUCLEOTIDE SEQUENCE [LARGE SCALE GENOMIC DNA]</scope>
    <source>
        <strain evidence="4 5">LFN0009</strain>
    </source>
</reference>
<evidence type="ECO:0000313" key="5">
    <source>
        <dbReference type="Proteomes" id="UP000652219"/>
    </source>
</evidence>
<protein>
    <recommendedName>
        <fullName evidence="3">C2H2-type domain-containing protein</fullName>
    </recommendedName>
</protein>
<dbReference type="InterPro" id="IPR021842">
    <property type="entry name" value="DUF3435"/>
</dbReference>
<dbReference type="Pfam" id="PF11917">
    <property type="entry name" value="DUF3435"/>
    <property type="match status" value="1"/>
</dbReference>
<dbReference type="PANTHER" id="PTHR37535:SF3">
    <property type="entry name" value="FLUG DOMAIN-CONTAINING PROTEIN"/>
    <property type="match status" value="1"/>
</dbReference>
<feature type="domain" description="C2H2-type" evidence="3">
    <location>
        <begin position="615"/>
        <end position="636"/>
    </location>
</feature>
<dbReference type="AlphaFoldDB" id="A0A8H6MJZ9"/>
<dbReference type="InterPro" id="IPR013087">
    <property type="entry name" value="Znf_C2H2_type"/>
</dbReference>
<evidence type="ECO:0000313" key="4">
    <source>
        <dbReference type="EMBL" id="KAF6791678.1"/>
    </source>
</evidence>
<feature type="region of interest" description="Disordered" evidence="2">
    <location>
        <begin position="1"/>
        <end position="35"/>
    </location>
</feature>
<dbReference type="Gene3D" id="3.30.160.60">
    <property type="entry name" value="Classic Zinc Finger"/>
    <property type="match status" value="1"/>
</dbReference>
<feature type="domain" description="C2H2-type" evidence="3">
    <location>
        <begin position="691"/>
        <end position="712"/>
    </location>
</feature>
<accession>A0A8H6MJZ9</accession>
<proteinExistence type="predicted"/>